<reference evidence="1 2" key="1">
    <citation type="submission" date="2017-05" db="EMBL/GenBank/DDBJ databases">
        <title>Genome Sequence of Loktanella vestfoldensis Strain SMR4r Isolated from a Culture of the Diatom Skeletonema marinoi.</title>
        <authorList>
            <person name="Topel M."/>
            <person name="Pinder M.I.M."/>
            <person name="Johansson O.N."/>
            <person name="Kourtchenko O."/>
            <person name="Godhe A."/>
            <person name="Clarke A.K."/>
        </authorList>
    </citation>
    <scope>NUCLEOTIDE SEQUENCE [LARGE SCALE GENOMIC DNA]</scope>
    <source>
        <strain evidence="1 2">SMR4r</strain>
    </source>
</reference>
<dbReference type="EMBL" id="CP021431">
    <property type="protein sequence ID" value="ARU01716.1"/>
    <property type="molecule type" value="Genomic_DNA"/>
</dbReference>
<evidence type="ECO:0000313" key="1">
    <source>
        <dbReference type="EMBL" id="ARU01716.1"/>
    </source>
</evidence>
<proteinExistence type="predicted"/>
<dbReference type="Proteomes" id="UP000195273">
    <property type="component" value="Chromosome"/>
</dbReference>
<evidence type="ECO:0000313" key="2">
    <source>
        <dbReference type="Proteomes" id="UP000195273"/>
    </source>
</evidence>
<protein>
    <submittedName>
        <fullName evidence="1">Uncharacterized protein</fullName>
    </submittedName>
</protein>
<name>A0A1Y0EDK8_9RHOB</name>
<dbReference type="RefSeq" id="WP_157898203.1">
    <property type="nucleotide sequence ID" value="NZ_CP021431.1"/>
</dbReference>
<dbReference type="OrthoDB" id="7876495at2"/>
<organism evidence="1 2">
    <name type="scientific">Yoonia vestfoldensis</name>
    <dbReference type="NCBI Taxonomy" id="245188"/>
    <lineage>
        <taxon>Bacteria</taxon>
        <taxon>Pseudomonadati</taxon>
        <taxon>Pseudomonadota</taxon>
        <taxon>Alphaproteobacteria</taxon>
        <taxon>Rhodobacterales</taxon>
        <taxon>Paracoccaceae</taxon>
        <taxon>Yoonia</taxon>
    </lineage>
</organism>
<gene>
    <name evidence="1" type="ORF">LOKVESSMR4R_02412</name>
</gene>
<dbReference type="AlphaFoldDB" id="A0A1Y0EDK8"/>
<accession>A0A1Y0EDK8</accession>
<sequence>MDIAASVDRLISTLETFKASTPTVPNSQQRSEFDALFSDALSKLDQPNVVPVAVNAADIDNAPVTFQPNAVSFAAFQAADWLVDSQSDATAARPNMKEFMDATGASAANASELLYGVIGSNADLRDWSKIMSSGNPIDAARAATRQLYNSDKEYALVNHADYGTVRFVDTLAESSLSSKTVLSRSGNFADIATGADTRTTMAVSSTGLLLRGAGSTQEQIERTAWLFGFDAPEAAA</sequence>
<keyword evidence="2" id="KW-1185">Reference proteome</keyword>
<dbReference type="KEGG" id="lvs:LOKVESSMR4R_02412"/>